<organism evidence="2 3">
    <name type="scientific">Falsiroseomonas frigidaquae</name>
    <dbReference type="NCBI Taxonomy" id="487318"/>
    <lineage>
        <taxon>Bacteria</taxon>
        <taxon>Pseudomonadati</taxon>
        <taxon>Pseudomonadota</taxon>
        <taxon>Alphaproteobacteria</taxon>
        <taxon>Acetobacterales</taxon>
        <taxon>Roseomonadaceae</taxon>
        <taxon>Falsiroseomonas</taxon>
    </lineage>
</organism>
<evidence type="ECO:0000313" key="3">
    <source>
        <dbReference type="Proteomes" id="UP000765160"/>
    </source>
</evidence>
<comment type="caution">
    <text evidence="2">The sequence shown here is derived from an EMBL/GenBank/DDBJ whole genome shotgun (WGS) entry which is preliminary data.</text>
</comment>
<gene>
    <name evidence="2" type="ORF">HB662_13925</name>
</gene>
<evidence type="ECO:0000259" key="1">
    <source>
        <dbReference type="Pfam" id="PF00881"/>
    </source>
</evidence>
<dbReference type="EMBL" id="JAAVTX010000004">
    <property type="protein sequence ID" value="NKE45885.1"/>
    <property type="molecule type" value="Genomic_DNA"/>
</dbReference>
<dbReference type="InterPro" id="IPR000415">
    <property type="entry name" value="Nitroreductase-like"/>
</dbReference>
<accession>A0ABX1F0M7</accession>
<protein>
    <submittedName>
        <fullName evidence="2">Tat pathway signal protein</fullName>
    </submittedName>
</protein>
<dbReference type="Gene3D" id="3.40.109.10">
    <property type="entry name" value="NADH Oxidase"/>
    <property type="match status" value="1"/>
</dbReference>
<feature type="domain" description="Nitroreductase" evidence="1">
    <location>
        <begin position="275"/>
        <end position="341"/>
    </location>
</feature>
<dbReference type="NCBIfam" id="NF047509">
    <property type="entry name" value="Rv3131_FMN_oxido"/>
    <property type="match status" value="1"/>
</dbReference>
<keyword evidence="3" id="KW-1185">Reference proteome</keyword>
<dbReference type="RefSeq" id="WP_168050418.1">
    <property type="nucleotide sequence ID" value="NZ_JAATJR010000004.1"/>
</dbReference>
<name>A0ABX1F0M7_9PROT</name>
<dbReference type="InterPro" id="IPR029479">
    <property type="entry name" value="Nitroreductase"/>
</dbReference>
<dbReference type="Proteomes" id="UP000765160">
    <property type="component" value="Unassembled WGS sequence"/>
</dbReference>
<proteinExistence type="predicted"/>
<dbReference type="SUPFAM" id="SSF55469">
    <property type="entry name" value="FMN-dependent nitroreductase-like"/>
    <property type="match status" value="2"/>
</dbReference>
<reference evidence="2 3" key="1">
    <citation type="submission" date="2020-03" db="EMBL/GenBank/DDBJ databases">
        <title>Roseomonas selenitidurans sp. nov. isolated from soil.</title>
        <authorList>
            <person name="Liu H."/>
        </authorList>
    </citation>
    <scope>NUCLEOTIDE SEQUENCE [LARGE SCALE GENOMIC DNA]</scope>
    <source>
        <strain evidence="2 3">JCM 15073</strain>
    </source>
</reference>
<evidence type="ECO:0000313" key="2">
    <source>
        <dbReference type="EMBL" id="NKE45885.1"/>
    </source>
</evidence>
<sequence>MGGAAALAGLGAAGAAAVAASRSSQAAEYDAALAECRGAPPASLPPAEALVHYAAMAANSHNTQPWRFAIAADEVAIRPDLARRTPAVDPDDHHLHASLGCALETLVQAAPALGMQAEAEVTPEGGARVRLEPAPVSPGALFQAIPRRQSTRAAFAGGSLAPAELRALEVTRPDDGVALLLIDDAARRETLLDLVVAGNAAQMRDAAFLAELLAWLRFSHAEAVATRDGLFTGASGNPVVPGALGRRLFPHVFTLGAETDRYVRHIRSSAGLAIFVADRDAPEGWVRAGRCAQRFCLQATALGLRTAWVNQPVEVPGLRAALAAWLGVAPLRPNLILRFGRGPELPPSLRRPVAEMQEAGYKPAA</sequence>
<dbReference type="Pfam" id="PF00881">
    <property type="entry name" value="Nitroreductase"/>
    <property type="match status" value="1"/>
</dbReference>